<dbReference type="AlphaFoldDB" id="A0A9P1EBA7"/>
<dbReference type="Proteomes" id="UP001152484">
    <property type="component" value="Unassembled WGS sequence"/>
</dbReference>
<dbReference type="EMBL" id="CAMAPE010000031">
    <property type="protein sequence ID" value="CAH9094261.1"/>
    <property type="molecule type" value="Genomic_DNA"/>
</dbReference>
<evidence type="ECO:0000313" key="3">
    <source>
        <dbReference type="Proteomes" id="UP001152484"/>
    </source>
</evidence>
<evidence type="ECO:0000313" key="2">
    <source>
        <dbReference type="EMBL" id="CAH9094261.1"/>
    </source>
</evidence>
<feature type="non-terminal residue" evidence="2">
    <location>
        <position position="104"/>
    </location>
</feature>
<accession>A0A9P1EBA7</accession>
<name>A0A9P1EBA7_CUSEU</name>
<reference evidence="2" key="1">
    <citation type="submission" date="2022-07" db="EMBL/GenBank/DDBJ databases">
        <authorList>
            <person name="Macas J."/>
            <person name="Novak P."/>
            <person name="Neumann P."/>
        </authorList>
    </citation>
    <scope>NUCLEOTIDE SEQUENCE</scope>
</reference>
<keyword evidence="3" id="KW-1185">Reference proteome</keyword>
<protein>
    <submittedName>
        <fullName evidence="2">Uncharacterized protein</fullName>
    </submittedName>
</protein>
<evidence type="ECO:0000256" key="1">
    <source>
        <dbReference type="SAM" id="MobiDB-lite"/>
    </source>
</evidence>
<comment type="caution">
    <text evidence="2">The sequence shown here is derived from an EMBL/GenBank/DDBJ whole genome shotgun (WGS) entry which is preliminary data.</text>
</comment>
<proteinExistence type="predicted"/>
<feature type="compositionally biased region" description="Polar residues" evidence="1">
    <location>
        <begin position="88"/>
        <end position="104"/>
    </location>
</feature>
<organism evidence="2 3">
    <name type="scientific">Cuscuta europaea</name>
    <name type="common">European dodder</name>
    <dbReference type="NCBI Taxonomy" id="41803"/>
    <lineage>
        <taxon>Eukaryota</taxon>
        <taxon>Viridiplantae</taxon>
        <taxon>Streptophyta</taxon>
        <taxon>Embryophyta</taxon>
        <taxon>Tracheophyta</taxon>
        <taxon>Spermatophyta</taxon>
        <taxon>Magnoliopsida</taxon>
        <taxon>eudicotyledons</taxon>
        <taxon>Gunneridae</taxon>
        <taxon>Pentapetalae</taxon>
        <taxon>asterids</taxon>
        <taxon>lamiids</taxon>
        <taxon>Solanales</taxon>
        <taxon>Convolvulaceae</taxon>
        <taxon>Cuscuteae</taxon>
        <taxon>Cuscuta</taxon>
        <taxon>Cuscuta subgen. Cuscuta</taxon>
    </lineage>
</organism>
<gene>
    <name evidence="2" type="ORF">CEURO_LOCUS12662</name>
</gene>
<sequence length="104" mass="11252">MDSGVRKHALNGTAASNSDLVLKHITQILLEEEESIDGPLGLIALKAAEKSYYEALHDNLSSLFHIHAGRSSWNDNVNGIVDPRESESSCVTSNTNLAMSNTTE</sequence>
<feature type="region of interest" description="Disordered" evidence="1">
    <location>
        <begin position="84"/>
        <end position="104"/>
    </location>
</feature>